<organism evidence="3 4">
    <name type="scientific">Marivirga lumbricoides</name>
    <dbReference type="NCBI Taxonomy" id="1046115"/>
    <lineage>
        <taxon>Bacteria</taxon>
        <taxon>Pseudomonadati</taxon>
        <taxon>Bacteroidota</taxon>
        <taxon>Cytophagia</taxon>
        <taxon>Cytophagales</taxon>
        <taxon>Marivirgaceae</taxon>
        <taxon>Marivirga</taxon>
    </lineage>
</organism>
<dbReference type="Pfam" id="PF13505">
    <property type="entry name" value="OMP_b-brl"/>
    <property type="match status" value="1"/>
</dbReference>
<evidence type="ECO:0000256" key="1">
    <source>
        <dbReference type="ARBA" id="ARBA00022729"/>
    </source>
</evidence>
<name>A0A2T4DRM9_9BACT</name>
<accession>A0A2T4DRM9</accession>
<dbReference type="InterPro" id="IPR027385">
    <property type="entry name" value="Beta-barrel_OMP"/>
</dbReference>
<keyword evidence="1" id="KW-0732">Signal</keyword>
<reference evidence="3 4" key="1">
    <citation type="submission" date="2018-03" db="EMBL/GenBank/DDBJ databases">
        <title>Cross-interface Injection: A General Nanoliter Liquid Handling Method Applied to Single Cells Genome Amplification Automated Nanoliter Liquid Handling Applied to Single Cell Multiple Displacement Amplification.</title>
        <authorList>
            <person name="Yun J."/>
            <person name="Xu P."/>
            <person name="Xu J."/>
            <person name="Dai X."/>
            <person name="Wang Y."/>
            <person name="Zheng X."/>
            <person name="Cao C."/>
            <person name="Yi Q."/>
            <person name="Zhu Y."/>
            <person name="Wang L."/>
            <person name="Dong Z."/>
            <person name="Huang Y."/>
            <person name="Huang L."/>
            <person name="Du W."/>
        </authorList>
    </citation>
    <scope>NUCLEOTIDE SEQUENCE [LARGE SCALE GENOMIC DNA]</scope>
    <source>
        <strain evidence="3 4">Z-D1-2</strain>
    </source>
</reference>
<dbReference type="InterPro" id="IPR011250">
    <property type="entry name" value="OMP/PagP_B-barrel"/>
</dbReference>
<gene>
    <name evidence="3" type="ORF">C9994_07120</name>
</gene>
<proteinExistence type="predicted"/>
<dbReference type="EMBL" id="PYVU01000049">
    <property type="protein sequence ID" value="PTB96475.1"/>
    <property type="molecule type" value="Genomic_DNA"/>
</dbReference>
<feature type="domain" description="Outer membrane protein beta-barrel" evidence="2">
    <location>
        <begin position="60"/>
        <end position="205"/>
    </location>
</feature>
<dbReference type="Proteomes" id="UP000240608">
    <property type="component" value="Unassembled WGS sequence"/>
</dbReference>
<dbReference type="PROSITE" id="PS51257">
    <property type="entry name" value="PROKAR_LIPOPROTEIN"/>
    <property type="match status" value="1"/>
</dbReference>
<evidence type="ECO:0000313" key="3">
    <source>
        <dbReference type="EMBL" id="PTB96475.1"/>
    </source>
</evidence>
<dbReference type="AlphaFoldDB" id="A0A2T4DRM9"/>
<dbReference type="Gene3D" id="2.40.160.20">
    <property type="match status" value="1"/>
</dbReference>
<sequence length="276" mass="31432">MKKIAFLLTLFISYACFSFGQGVYLKASSNYNFSASTQQMPEYFTYRVNLPGGSAINGYNINLSVNEFSLSSGLNFQGAVGYSFNDFLSFEIKFSTFGNSKKEFEASPELTYAANGKTEWKLQNYSLLPTLIFDQTFNKSTVSILVYSGIGFSTLKIKASFNEDFREYEFDRSNTFSWGYGLEYNYSFSKQFSLFTNIGINNTNYTPEKAGLISSSNSLEYLTTSRKEIQYVDEITNLELWYNGSSDPDNPEIRLKETIKLNSVFWGVGIKYELKK</sequence>
<protein>
    <recommendedName>
        <fullName evidence="2">Outer membrane protein beta-barrel domain-containing protein</fullName>
    </recommendedName>
</protein>
<evidence type="ECO:0000313" key="4">
    <source>
        <dbReference type="Proteomes" id="UP000240608"/>
    </source>
</evidence>
<comment type="caution">
    <text evidence="3">The sequence shown here is derived from an EMBL/GenBank/DDBJ whole genome shotgun (WGS) entry which is preliminary data.</text>
</comment>
<evidence type="ECO:0000259" key="2">
    <source>
        <dbReference type="Pfam" id="PF13505"/>
    </source>
</evidence>
<dbReference type="SUPFAM" id="SSF56925">
    <property type="entry name" value="OMPA-like"/>
    <property type="match status" value="1"/>
</dbReference>